<dbReference type="PANTHER" id="PTHR18887:SF5">
    <property type="entry name" value="GOLGIN SUBFAMILY B MEMBER 1-LIKE"/>
    <property type="match status" value="1"/>
</dbReference>
<dbReference type="eggNOG" id="ENOG502QQZT">
    <property type="taxonomic scope" value="Eukaryota"/>
</dbReference>
<evidence type="ECO:0000313" key="3">
    <source>
        <dbReference type="EMBL" id="EEN45683.1"/>
    </source>
</evidence>
<organism>
    <name type="scientific">Branchiostoma floridae</name>
    <name type="common">Florida lancelet</name>
    <name type="synonym">Amphioxus</name>
    <dbReference type="NCBI Taxonomy" id="7739"/>
    <lineage>
        <taxon>Eukaryota</taxon>
        <taxon>Metazoa</taxon>
        <taxon>Chordata</taxon>
        <taxon>Cephalochordata</taxon>
        <taxon>Leptocardii</taxon>
        <taxon>Amphioxiformes</taxon>
        <taxon>Branchiostomatidae</taxon>
        <taxon>Branchiostoma</taxon>
    </lineage>
</organism>
<protein>
    <submittedName>
        <fullName evidence="3">Uncharacterized protein</fullName>
    </submittedName>
</protein>
<keyword evidence="1" id="KW-0175">Coiled coil</keyword>
<accession>C3ZP56</accession>
<evidence type="ECO:0000256" key="1">
    <source>
        <dbReference type="SAM" id="Coils"/>
    </source>
</evidence>
<dbReference type="STRING" id="7739.C3ZP56"/>
<dbReference type="EMBL" id="GG666655">
    <property type="protein sequence ID" value="EEN45683.1"/>
    <property type="molecule type" value="Genomic_DNA"/>
</dbReference>
<dbReference type="GO" id="GO:0005794">
    <property type="term" value="C:Golgi apparatus"/>
    <property type="evidence" value="ECO:0007669"/>
    <property type="project" value="InterPro"/>
</dbReference>
<dbReference type="PANTHER" id="PTHR18887">
    <property type="entry name" value="GOLGI-ASSOCIATED PROTEIN GCP360-RELATED"/>
    <property type="match status" value="1"/>
</dbReference>
<reference evidence="3" key="1">
    <citation type="journal article" date="2008" name="Nature">
        <title>The amphioxus genome and the evolution of the chordate karyotype.</title>
        <authorList>
            <consortium name="US DOE Joint Genome Institute (JGI-PGF)"/>
            <person name="Putnam N.H."/>
            <person name="Butts T."/>
            <person name="Ferrier D.E.K."/>
            <person name="Furlong R.F."/>
            <person name="Hellsten U."/>
            <person name="Kawashima T."/>
            <person name="Robinson-Rechavi M."/>
            <person name="Shoguchi E."/>
            <person name="Terry A."/>
            <person name="Yu J.-K."/>
            <person name="Benito-Gutierrez E.L."/>
            <person name="Dubchak I."/>
            <person name="Garcia-Fernandez J."/>
            <person name="Gibson-Brown J.J."/>
            <person name="Grigoriev I.V."/>
            <person name="Horton A.C."/>
            <person name="de Jong P.J."/>
            <person name="Jurka J."/>
            <person name="Kapitonov V.V."/>
            <person name="Kohara Y."/>
            <person name="Kuroki Y."/>
            <person name="Lindquist E."/>
            <person name="Lucas S."/>
            <person name="Osoegawa K."/>
            <person name="Pennacchio L.A."/>
            <person name="Salamov A.A."/>
            <person name="Satou Y."/>
            <person name="Sauka-Spengler T."/>
            <person name="Schmutz J."/>
            <person name="Shin-I T."/>
            <person name="Toyoda A."/>
            <person name="Bronner-Fraser M."/>
            <person name="Fujiyama A."/>
            <person name="Holland L.Z."/>
            <person name="Holland P.W.H."/>
            <person name="Satoh N."/>
            <person name="Rokhsar D.S."/>
        </authorList>
    </citation>
    <scope>NUCLEOTIDE SEQUENCE [LARGE SCALE GENOMIC DNA]</scope>
    <source>
        <strain evidence="3">S238N-H82</strain>
        <tissue evidence="3">Testes</tissue>
    </source>
</reference>
<proteinExistence type="predicted"/>
<feature type="coiled-coil region" evidence="1">
    <location>
        <begin position="197"/>
        <end position="330"/>
    </location>
</feature>
<feature type="region of interest" description="Disordered" evidence="2">
    <location>
        <begin position="162"/>
        <end position="181"/>
    </location>
</feature>
<dbReference type="InterPro" id="IPR026202">
    <property type="entry name" value="GOLGB1"/>
</dbReference>
<dbReference type="AlphaFoldDB" id="C3ZP56"/>
<feature type="region of interest" description="Disordered" evidence="2">
    <location>
        <begin position="127"/>
        <end position="146"/>
    </location>
</feature>
<dbReference type="InParanoid" id="C3ZP56"/>
<gene>
    <name evidence="3" type="ORF">BRAFLDRAFT_64036</name>
</gene>
<feature type="compositionally biased region" description="Polar residues" evidence="2">
    <location>
        <begin position="29"/>
        <end position="39"/>
    </location>
</feature>
<feature type="region of interest" description="Disordered" evidence="2">
    <location>
        <begin position="13"/>
        <end position="47"/>
    </location>
</feature>
<name>C3ZP56_BRAFL</name>
<sequence length="434" mass="49046">MWSRLSNLAQTVTDKLDEVATVEEGSEGGQTAQSPLTSPDSSAAGDASFMSAADASFMSASDMADQFEDQRRLVEQLKAMIREKDQEIRTNQTKFKEEKETLEAKVSKLKLQAKAKITALNSQLEELKKGQSSEGGGEKAELEAQKKTIEAKEEVIAHFQSGAARAGTSEGEEGENPEESAKLKEMYAQMVYKDRLVMELNNKILEHEKSALDLQEHVKEKEEVIQGRNKAIQLLQQQIAEKEQTISDQGALVEKLTKKVEDIEERNGVLAEQLREKEAQLNTEIESFQTLLTETRQRYEERLQEREQEANEMQTKMQELRQELAKGDQADVLQKISRELAEKEEILTGKTKVIEVLQAEMGEKERRILEQGSKMQSLEQQGSPQKILGEWCWRPRCGRCNVTRGYEGGMVRRGRIPGEAVAFCLNESQFEAFP</sequence>
<evidence type="ECO:0000256" key="2">
    <source>
        <dbReference type="SAM" id="MobiDB-lite"/>
    </source>
</evidence>